<comment type="similarity">
    <text evidence="1">Belongs to the NAD(P)H dehydrogenase (quinone) family.</text>
</comment>
<dbReference type="GO" id="GO:0005829">
    <property type="term" value="C:cytosol"/>
    <property type="evidence" value="ECO:0007669"/>
    <property type="project" value="TreeGrafter"/>
</dbReference>
<dbReference type="PANTHER" id="PTHR10204:SF34">
    <property type="entry name" value="NAD(P)H DEHYDROGENASE [QUINONE] 1 ISOFORM 1"/>
    <property type="match status" value="1"/>
</dbReference>
<dbReference type="InterPro" id="IPR029039">
    <property type="entry name" value="Flavoprotein-like_sf"/>
</dbReference>
<accession>A0AA38YEP6</accession>
<keyword evidence="2" id="KW-0560">Oxidoreductase</keyword>
<dbReference type="Proteomes" id="UP001172681">
    <property type="component" value="Unassembled WGS sequence"/>
</dbReference>
<keyword evidence="5" id="KW-1185">Reference proteome</keyword>
<evidence type="ECO:0000313" key="5">
    <source>
        <dbReference type="Proteomes" id="UP001172681"/>
    </source>
</evidence>
<comment type="caution">
    <text evidence="4">The sequence shown here is derived from an EMBL/GenBank/DDBJ whole genome shotgun (WGS) entry which is preliminary data.</text>
</comment>
<dbReference type="PANTHER" id="PTHR10204">
    <property type="entry name" value="NAD P H OXIDOREDUCTASE-RELATED"/>
    <property type="match status" value="1"/>
</dbReference>
<dbReference type="SUPFAM" id="SSF52218">
    <property type="entry name" value="Flavoproteins"/>
    <property type="match status" value="1"/>
</dbReference>
<dbReference type="GO" id="GO:0003955">
    <property type="term" value="F:NAD(P)H dehydrogenase (quinone) activity"/>
    <property type="evidence" value="ECO:0007669"/>
    <property type="project" value="TreeGrafter"/>
</dbReference>
<proteinExistence type="inferred from homology"/>
<dbReference type="Pfam" id="PF02525">
    <property type="entry name" value="Flavodoxin_2"/>
    <property type="match status" value="1"/>
</dbReference>
<feature type="domain" description="Flavodoxin-like fold" evidence="3">
    <location>
        <begin position="1"/>
        <end position="215"/>
    </location>
</feature>
<reference evidence="4" key="1">
    <citation type="submission" date="2022-10" db="EMBL/GenBank/DDBJ databases">
        <title>Culturing micro-colonial fungi from biological soil crusts in the Mojave desert and describing Neophaeococcomyces mojavensis, and introducing the new genera and species Taxawa tesnikishii.</title>
        <authorList>
            <person name="Kurbessoian T."/>
            <person name="Stajich J.E."/>
        </authorList>
    </citation>
    <scope>NUCLEOTIDE SEQUENCE</scope>
    <source>
        <strain evidence="4">TK_35</strain>
    </source>
</reference>
<evidence type="ECO:0000313" key="4">
    <source>
        <dbReference type="EMBL" id="KAJ9646751.1"/>
    </source>
</evidence>
<dbReference type="AlphaFoldDB" id="A0AA38YEP6"/>
<evidence type="ECO:0000256" key="2">
    <source>
        <dbReference type="ARBA" id="ARBA00023002"/>
    </source>
</evidence>
<dbReference type="Gene3D" id="3.40.50.360">
    <property type="match status" value="1"/>
</dbReference>
<sequence>MRVLVVLAHPERQSLTAALSNVIIEELQTEGHQVQVSDLYAMGWKSQIDREDFRGFPSEEPLRVANASLEAYTAARLTEDVVAEQRRLLWADTVILQFPLWWYSMPAILKGWVDRVFSCGFAYGVGEHNDKHWGDRFGEGVFAGKRAMVVVTTGGWEEHYSGRGIGGPIDDLLFPINHGMLYYTGFDVLPPFVVYRVDRYDEAAFNATADRLRERVRTLTITEPIPYRPQNGGDYEIPTMVLRQDRCQGQEGFRVHQRPSSHKAP</sequence>
<evidence type="ECO:0000256" key="1">
    <source>
        <dbReference type="ARBA" id="ARBA00006252"/>
    </source>
</evidence>
<dbReference type="InterPro" id="IPR003680">
    <property type="entry name" value="Flavodoxin_fold"/>
</dbReference>
<evidence type="ECO:0000259" key="3">
    <source>
        <dbReference type="Pfam" id="PF02525"/>
    </source>
</evidence>
<gene>
    <name evidence="4" type="ORF">H2204_000443</name>
</gene>
<dbReference type="InterPro" id="IPR051545">
    <property type="entry name" value="NAD(P)H_dehydrogenase_qn"/>
</dbReference>
<dbReference type="EMBL" id="JAPDRN010000002">
    <property type="protein sequence ID" value="KAJ9646751.1"/>
    <property type="molecule type" value="Genomic_DNA"/>
</dbReference>
<protein>
    <recommendedName>
        <fullName evidence="3">Flavodoxin-like fold domain-containing protein</fullName>
    </recommendedName>
</protein>
<organism evidence="4 5">
    <name type="scientific">Knufia peltigerae</name>
    <dbReference type="NCBI Taxonomy" id="1002370"/>
    <lineage>
        <taxon>Eukaryota</taxon>
        <taxon>Fungi</taxon>
        <taxon>Dikarya</taxon>
        <taxon>Ascomycota</taxon>
        <taxon>Pezizomycotina</taxon>
        <taxon>Eurotiomycetes</taxon>
        <taxon>Chaetothyriomycetidae</taxon>
        <taxon>Chaetothyriales</taxon>
        <taxon>Trichomeriaceae</taxon>
        <taxon>Knufia</taxon>
    </lineage>
</organism>
<name>A0AA38YEP6_9EURO</name>